<dbReference type="AlphaFoldDB" id="A0A7W6CX27"/>
<dbReference type="Proteomes" id="UP000528964">
    <property type="component" value="Unassembled WGS sequence"/>
</dbReference>
<comment type="caution">
    <text evidence="1">The sequence shown here is derived from an EMBL/GenBank/DDBJ whole genome shotgun (WGS) entry which is preliminary data.</text>
</comment>
<keyword evidence="2" id="KW-1185">Reference proteome</keyword>
<gene>
    <name evidence="1" type="ORF">GGR24_000475</name>
</gene>
<proteinExistence type="predicted"/>
<sequence length="32" mass="3439">MPFSFGSFENRKQMARMPAGAVAILARGPQAT</sequence>
<dbReference type="EMBL" id="JACIDR010000001">
    <property type="protein sequence ID" value="MBB3971842.1"/>
    <property type="molecule type" value="Genomic_DNA"/>
</dbReference>
<reference evidence="1 2" key="1">
    <citation type="submission" date="2020-08" db="EMBL/GenBank/DDBJ databases">
        <title>Genomic Encyclopedia of Type Strains, Phase IV (KMG-IV): sequencing the most valuable type-strain genomes for metagenomic binning, comparative biology and taxonomic classification.</title>
        <authorList>
            <person name="Goeker M."/>
        </authorList>
    </citation>
    <scope>NUCLEOTIDE SEQUENCE [LARGE SCALE GENOMIC DNA]</scope>
    <source>
        <strain evidence="1 2">DSM 25481</strain>
    </source>
</reference>
<protein>
    <submittedName>
        <fullName evidence="1">Uncharacterized protein</fullName>
    </submittedName>
</protein>
<organism evidence="1 2">
    <name type="scientific">Hansschlegelia beijingensis</name>
    <dbReference type="NCBI Taxonomy" id="1133344"/>
    <lineage>
        <taxon>Bacteria</taxon>
        <taxon>Pseudomonadati</taxon>
        <taxon>Pseudomonadota</taxon>
        <taxon>Alphaproteobacteria</taxon>
        <taxon>Hyphomicrobiales</taxon>
        <taxon>Methylopilaceae</taxon>
        <taxon>Hansschlegelia</taxon>
    </lineage>
</organism>
<evidence type="ECO:0000313" key="2">
    <source>
        <dbReference type="Proteomes" id="UP000528964"/>
    </source>
</evidence>
<accession>A0A7W6CX27</accession>
<evidence type="ECO:0000313" key="1">
    <source>
        <dbReference type="EMBL" id="MBB3971842.1"/>
    </source>
</evidence>
<name>A0A7W6CX27_9HYPH</name>